<feature type="compositionally biased region" description="Polar residues" evidence="1">
    <location>
        <begin position="81"/>
        <end position="101"/>
    </location>
</feature>
<keyword evidence="3" id="KW-1185">Reference proteome</keyword>
<evidence type="ECO:0000313" key="2">
    <source>
        <dbReference type="EMBL" id="PHJ25732.1"/>
    </source>
</evidence>
<reference evidence="2 3" key="1">
    <citation type="journal article" date="2017" name="Int. J. Parasitol.">
        <title>The genome of the protozoan parasite Cystoisospora suis and a reverse vaccinology approach to identify vaccine candidates.</title>
        <authorList>
            <person name="Palmieri N."/>
            <person name="Shrestha A."/>
            <person name="Ruttkowski B."/>
            <person name="Beck T."/>
            <person name="Vogl C."/>
            <person name="Tomley F."/>
            <person name="Blake D.P."/>
            <person name="Joachim A."/>
        </authorList>
    </citation>
    <scope>NUCLEOTIDE SEQUENCE [LARGE SCALE GENOMIC DNA]</scope>
    <source>
        <strain evidence="2 3">Wien I</strain>
    </source>
</reference>
<sequence length="438" mass="47863">MAATNENELESEMADSLPPSEGHSENQTTLHMEGVQQQHMESQPGEQHTEGDQEENGSRTEEAEKHTPLSGGIAADETDTCRSQTEQSSVPENEFYSSDGTLPTGCQAASCASSSSYPSCSSPSSSSQTFFSLSSSSVPPPSLVSAESSLASEAAPPSVSPLKREEGLCTPSKEGVRTPQKDEGLTQGKQASPTSSDLFADEIGDPATIDAAEGIHKEPEHVDADPAFSPSSEKREDNSANKPAKSKALSSSSYAYGLWPENPSPSSSENRQPSLLHLAAACKKLTKESQAADFVATLSADDKIHLQRRYHRVNRHIACLPPLRPMPQDKFRVGFREVKSKPKKEDVVELLEEQEKQLRKLQPHDVVFAHLYSQLRELFPERGDAALYEVCRRVCAEAKKENRKDVLAPLKRTLLNARFALAREQRKLRSHSTAPEDV</sequence>
<feature type="region of interest" description="Disordered" evidence="1">
    <location>
        <begin position="1"/>
        <end position="250"/>
    </location>
</feature>
<feature type="compositionally biased region" description="Low complexity" evidence="1">
    <location>
        <begin position="240"/>
        <end position="250"/>
    </location>
</feature>
<proteinExistence type="predicted"/>
<organism evidence="2 3">
    <name type="scientific">Cystoisospora suis</name>
    <dbReference type="NCBI Taxonomy" id="483139"/>
    <lineage>
        <taxon>Eukaryota</taxon>
        <taxon>Sar</taxon>
        <taxon>Alveolata</taxon>
        <taxon>Apicomplexa</taxon>
        <taxon>Conoidasida</taxon>
        <taxon>Coccidia</taxon>
        <taxon>Eucoccidiorida</taxon>
        <taxon>Eimeriorina</taxon>
        <taxon>Sarcocystidae</taxon>
        <taxon>Cystoisospora</taxon>
    </lineage>
</organism>
<feature type="compositionally biased region" description="Polar residues" evidence="1">
    <location>
        <begin position="187"/>
        <end position="197"/>
    </location>
</feature>
<evidence type="ECO:0000256" key="1">
    <source>
        <dbReference type="SAM" id="MobiDB-lite"/>
    </source>
</evidence>
<evidence type="ECO:0000313" key="3">
    <source>
        <dbReference type="Proteomes" id="UP000221165"/>
    </source>
</evidence>
<feature type="compositionally biased region" description="Basic and acidic residues" evidence="1">
    <location>
        <begin position="47"/>
        <end position="67"/>
    </location>
</feature>
<dbReference type="EMBL" id="MIGC01000174">
    <property type="protein sequence ID" value="PHJ25732.1"/>
    <property type="molecule type" value="Genomic_DNA"/>
</dbReference>
<feature type="compositionally biased region" description="Polar residues" evidence="1">
    <location>
        <begin position="25"/>
        <end position="46"/>
    </location>
</feature>
<feature type="compositionally biased region" description="Low complexity" evidence="1">
    <location>
        <begin position="108"/>
        <end position="161"/>
    </location>
</feature>
<protein>
    <submittedName>
        <fullName evidence="2">Uncharacterized protein</fullName>
    </submittedName>
</protein>
<dbReference type="VEuPathDB" id="ToxoDB:CSUI_000422"/>
<name>A0A2C6LGD4_9APIC</name>
<accession>A0A2C6LGD4</accession>
<dbReference type="OrthoDB" id="333402at2759"/>
<feature type="compositionally biased region" description="Basic and acidic residues" evidence="1">
    <location>
        <begin position="213"/>
        <end position="224"/>
    </location>
</feature>
<dbReference type="Proteomes" id="UP000221165">
    <property type="component" value="Unassembled WGS sequence"/>
</dbReference>
<dbReference type="GeneID" id="94423867"/>
<dbReference type="RefSeq" id="XP_067927378.1">
    <property type="nucleotide sequence ID" value="XM_068060656.1"/>
</dbReference>
<feature type="compositionally biased region" description="Basic and acidic residues" evidence="1">
    <location>
        <begin position="174"/>
        <end position="184"/>
    </location>
</feature>
<gene>
    <name evidence="2" type="ORF">CSUI_000422</name>
</gene>
<comment type="caution">
    <text evidence="2">The sequence shown here is derived from an EMBL/GenBank/DDBJ whole genome shotgun (WGS) entry which is preliminary data.</text>
</comment>
<dbReference type="AlphaFoldDB" id="A0A2C6LGD4"/>